<dbReference type="GO" id="GO:0005547">
    <property type="term" value="F:phosphatidylinositol-3,4,5-trisphosphate binding"/>
    <property type="evidence" value="ECO:0007669"/>
    <property type="project" value="TreeGrafter"/>
</dbReference>
<dbReference type="GeneID" id="111120070"/>
<dbReference type="GO" id="GO:0005737">
    <property type="term" value="C:cytoplasm"/>
    <property type="evidence" value="ECO:0007669"/>
    <property type="project" value="UniProtKB-SubCell"/>
</dbReference>
<dbReference type="FunFam" id="2.30.29.30:FF:000099">
    <property type="entry name" value="Arf-GAP with dual PH domain-containing protein 1"/>
    <property type="match status" value="1"/>
</dbReference>
<proteinExistence type="predicted"/>
<evidence type="ECO:0000256" key="3">
    <source>
        <dbReference type="ARBA" id="ARBA00022490"/>
    </source>
</evidence>
<sequence>MAEHKKYLEELIKRPGNGVCADCGKENPEWASCNIGVFICLDCSGVHRGFGTDVSRVKSIRLDNWDGDQVQVLAEKGNTIVNEEYEKYIPPYYRKPHQHDVDVLKSEFIKAKYSRLEFKTPNVSTGYNCLVKEGIMWKKGRDDKRFQKRKFILSRENNTLTYYAKENSKKDEKPKAEINLDDINIVFVPDKVSNPNAMQITYFSKGSTRNLFVYTDDPKDAVDWYNAIRAAKLERKKVAFPDREESDLAEELTRDFILEGWLKKMGPRNEPFKKRFFTLDKRKLMYLEEPLQPYPKGEVFIGHRDGDFSVSMGCSDNSLTQGYIFTLHTPERDFILSAETREDMNQWICALQRVTELPMTPQDNRLASLLVPKRSESFRLSVLRT</sequence>
<name>A0A8B8CKZ3_CRAVI</name>
<dbReference type="InterPro" id="IPR052589">
    <property type="entry name" value="Arf-GAP_dual-PH_domain"/>
</dbReference>
<dbReference type="KEGG" id="cvn:111120070"/>
<dbReference type="PROSITE" id="PS50003">
    <property type="entry name" value="PH_DOMAIN"/>
    <property type="match status" value="1"/>
</dbReference>
<dbReference type="InterPro" id="IPR038508">
    <property type="entry name" value="ArfGAP_dom_sf"/>
</dbReference>
<evidence type="ECO:0000313" key="12">
    <source>
        <dbReference type="RefSeq" id="XP_022316435.1"/>
    </source>
</evidence>
<evidence type="ECO:0000313" key="13">
    <source>
        <dbReference type="RefSeq" id="XP_022317370.1"/>
    </source>
</evidence>
<evidence type="ECO:0000256" key="5">
    <source>
        <dbReference type="ARBA" id="ARBA00022737"/>
    </source>
</evidence>
<accession>A0A8B8CKZ3</accession>
<dbReference type="RefSeq" id="XP_022316435.1">
    <property type="nucleotide sequence ID" value="XM_022460727.1"/>
</dbReference>
<dbReference type="SUPFAM" id="SSF57863">
    <property type="entry name" value="ArfGap/RecO-like zinc finger"/>
    <property type="match status" value="1"/>
</dbReference>
<gene>
    <name evidence="12" type="primary">LOC111120070</name>
    <name evidence="13" type="synonym">LOC111120730</name>
</gene>
<evidence type="ECO:0000256" key="1">
    <source>
        <dbReference type="ARBA" id="ARBA00004496"/>
    </source>
</evidence>
<dbReference type="InterPro" id="IPR037278">
    <property type="entry name" value="ARFGAP/RecO"/>
</dbReference>
<evidence type="ECO:0000256" key="8">
    <source>
        <dbReference type="PROSITE-ProRule" id="PRU00288"/>
    </source>
</evidence>
<comment type="subcellular location">
    <subcellularLocation>
        <location evidence="1">Cytoplasm</location>
    </subcellularLocation>
</comment>
<keyword evidence="7" id="KW-0862">Zinc</keyword>
<dbReference type="FunFam" id="2.30.29.30:FF:000080">
    <property type="entry name" value="Arf-GAP with dual PH domain-containing protein 1"/>
    <property type="match status" value="1"/>
</dbReference>
<dbReference type="CDD" id="cd13252">
    <property type="entry name" value="PH1_ADAP"/>
    <property type="match status" value="1"/>
</dbReference>
<evidence type="ECO:0000259" key="10">
    <source>
        <dbReference type="PROSITE" id="PS50115"/>
    </source>
</evidence>
<dbReference type="InterPro" id="IPR001164">
    <property type="entry name" value="ArfGAP_dom"/>
</dbReference>
<dbReference type="SMART" id="SM00233">
    <property type="entry name" value="PH"/>
    <property type="match status" value="2"/>
</dbReference>
<reference evidence="12 13" key="1">
    <citation type="submission" date="2025-04" db="UniProtKB">
        <authorList>
            <consortium name="RefSeq"/>
        </authorList>
    </citation>
    <scope>IDENTIFICATION</scope>
    <source>
        <tissue evidence="12 13">Whole sample</tissue>
    </source>
</reference>
<dbReference type="SMART" id="SM00105">
    <property type="entry name" value="ArfGap"/>
    <property type="match status" value="1"/>
</dbReference>
<evidence type="ECO:0000313" key="11">
    <source>
        <dbReference type="Proteomes" id="UP000694844"/>
    </source>
</evidence>
<dbReference type="GO" id="GO:0005096">
    <property type="term" value="F:GTPase activator activity"/>
    <property type="evidence" value="ECO:0007669"/>
    <property type="project" value="UniProtKB-KW"/>
</dbReference>
<evidence type="ECO:0000256" key="2">
    <source>
        <dbReference type="ARBA" id="ARBA00022468"/>
    </source>
</evidence>
<keyword evidence="4" id="KW-0479">Metal-binding</keyword>
<keyword evidence="2" id="KW-0343">GTPase activation</keyword>
<dbReference type="RefSeq" id="XP_022317370.1">
    <property type="nucleotide sequence ID" value="XM_022461662.1"/>
</dbReference>
<dbReference type="Pfam" id="PF01412">
    <property type="entry name" value="ArfGap"/>
    <property type="match status" value="1"/>
</dbReference>
<feature type="domain" description="PH" evidence="9">
    <location>
        <begin position="129"/>
        <end position="356"/>
    </location>
</feature>
<dbReference type="PANTHER" id="PTHR46021">
    <property type="entry name" value="ARF-GAP WITH DUAL PH DOMAIN-CONTAINING PROTEIN 1-LIKE PROTEIN"/>
    <property type="match status" value="1"/>
</dbReference>
<dbReference type="GO" id="GO:0008270">
    <property type="term" value="F:zinc ion binding"/>
    <property type="evidence" value="ECO:0007669"/>
    <property type="project" value="UniProtKB-KW"/>
</dbReference>
<dbReference type="OrthoDB" id="10266696at2759"/>
<dbReference type="PROSITE" id="PS50115">
    <property type="entry name" value="ARFGAP"/>
    <property type="match status" value="1"/>
</dbReference>
<dbReference type="InterPro" id="IPR037849">
    <property type="entry name" value="PH1_ADAP"/>
</dbReference>
<dbReference type="Gene3D" id="2.30.29.30">
    <property type="entry name" value="Pleckstrin-homology domain (PH domain)/Phosphotyrosine-binding domain (PTB)"/>
    <property type="match status" value="2"/>
</dbReference>
<evidence type="ECO:0000256" key="7">
    <source>
        <dbReference type="ARBA" id="ARBA00022833"/>
    </source>
</evidence>
<keyword evidence="11" id="KW-1185">Reference proteome</keyword>
<evidence type="ECO:0000256" key="4">
    <source>
        <dbReference type="ARBA" id="ARBA00022723"/>
    </source>
</evidence>
<dbReference type="GO" id="GO:1902936">
    <property type="term" value="F:phosphatidylinositol bisphosphate binding"/>
    <property type="evidence" value="ECO:0007669"/>
    <property type="project" value="InterPro"/>
</dbReference>
<organism evidence="11 12">
    <name type="scientific">Crassostrea virginica</name>
    <name type="common">Eastern oyster</name>
    <dbReference type="NCBI Taxonomy" id="6565"/>
    <lineage>
        <taxon>Eukaryota</taxon>
        <taxon>Metazoa</taxon>
        <taxon>Spiralia</taxon>
        <taxon>Lophotrochozoa</taxon>
        <taxon>Mollusca</taxon>
        <taxon>Bivalvia</taxon>
        <taxon>Autobranchia</taxon>
        <taxon>Pteriomorphia</taxon>
        <taxon>Ostreida</taxon>
        <taxon>Ostreoidea</taxon>
        <taxon>Ostreidae</taxon>
        <taxon>Crassostrea</taxon>
    </lineage>
</organism>
<keyword evidence="5" id="KW-0677">Repeat</keyword>
<dbReference type="Pfam" id="PF00169">
    <property type="entry name" value="PH"/>
    <property type="match status" value="2"/>
</dbReference>
<keyword evidence="3" id="KW-0963">Cytoplasm</keyword>
<evidence type="ECO:0000256" key="6">
    <source>
        <dbReference type="ARBA" id="ARBA00022771"/>
    </source>
</evidence>
<dbReference type="InterPro" id="IPR001849">
    <property type="entry name" value="PH_domain"/>
</dbReference>
<dbReference type="Gene3D" id="1.10.220.150">
    <property type="entry name" value="Arf GTPase activating protein"/>
    <property type="match status" value="1"/>
</dbReference>
<dbReference type="SUPFAM" id="SSF50729">
    <property type="entry name" value="PH domain-like"/>
    <property type="match status" value="2"/>
</dbReference>
<dbReference type="PRINTS" id="PR00405">
    <property type="entry name" value="REVINTRACTNG"/>
</dbReference>
<protein>
    <submittedName>
        <fullName evidence="12 13">Arf-GAP with dual PH domain-containing protein 1-like isoform X1</fullName>
    </submittedName>
</protein>
<dbReference type="PANTHER" id="PTHR46021:SF2">
    <property type="entry name" value="ARF-GAP WITH DUAL PH DOMAIN-CONTAINING PROTEIN 1"/>
    <property type="match status" value="1"/>
</dbReference>
<keyword evidence="6 8" id="KW-0863">Zinc-finger</keyword>
<dbReference type="InterPro" id="IPR011993">
    <property type="entry name" value="PH-like_dom_sf"/>
</dbReference>
<dbReference type="KEGG" id="cvn:111120730"/>
<dbReference type="Proteomes" id="UP000694844">
    <property type="component" value="Chromosome 2"/>
</dbReference>
<evidence type="ECO:0000259" key="9">
    <source>
        <dbReference type="PROSITE" id="PS50003"/>
    </source>
</evidence>
<feature type="domain" description="Arf-GAP" evidence="10">
    <location>
        <begin position="5"/>
        <end position="127"/>
    </location>
</feature>
<dbReference type="GO" id="GO:0005886">
    <property type="term" value="C:plasma membrane"/>
    <property type="evidence" value="ECO:0007669"/>
    <property type="project" value="TreeGrafter"/>
</dbReference>
<dbReference type="AlphaFoldDB" id="A0A8B8CKZ3"/>
<dbReference type="FunFam" id="1.10.220.150:FF:000011">
    <property type="entry name" value="Arf-GAP with dual PH domain-containing protein 1"/>
    <property type="match status" value="1"/>
</dbReference>